<comment type="caution">
    <text evidence="1">The sequence shown here is derived from an EMBL/GenBank/DDBJ whole genome shotgun (WGS) entry which is preliminary data.</text>
</comment>
<reference evidence="1 2" key="1">
    <citation type="journal article" date="2019" name="Int. J. Syst. Evol. Microbiol.">
        <title>Lactobacillus salitolerans sp. nov., a novel lactic acid bacterium isolated from spent mushroom substrates.</title>
        <authorList>
            <person name="Tohno M."/>
            <person name="Tanizawa Y."/>
            <person name="Kojima Y."/>
            <person name="Sakamoto M."/>
            <person name="Nakamura Y."/>
            <person name="Ohkuma M."/>
            <person name="Kobayashi H."/>
        </authorList>
    </citation>
    <scope>NUCLEOTIDE SEQUENCE [LARGE SCALE GENOMIC DNA]</scope>
    <source>
        <strain evidence="1 2">YK43</strain>
    </source>
</reference>
<proteinExistence type="predicted"/>
<evidence type="ECO:0000313" key="2">
    <source>
        <dbReference type="Proteomes" id="UP000286848"/>
    </source>
</evidence>
<evidence type="ECO:0000313" key="1">
    <source>
        <dbReference type="EMBL" id="GBG93933.1"/>
    </source>
</evidence>
<sequence length="113" mass="12556">MAATEKNRILGDTNEYSLAAGLKKYALRDAGFREKKAGKFQLERALDPNVSANVSLKLKIVVDADLKKFKMSTTTANGLKEVNIFKTGDIKAQSEQLGYLLHDLQERNIITLV</sequence>
<dbReference type="InterPro" id="IPR014965">
    <property type="entry name" value="Amino_acid_metab_prot_put"/>
</dbReference>
<dbReference type="SUPFAM" id="SSF160800">
    <property type="entry name" value="Lp2179-like"/>
    <property type="match status" value="1"/>
</dbReference>
<accession>A0A401IQY6</accession>
<dbReference type="OrthoDB" id="2166222at2"/>
<dbReference type="InterPro" id="IPR035942">
    <property type="entry name" value="Lp2179-like_sf"/>
</dbReference>
<name>A0A401IQY6_9LACO</name>
<keyword evidence="2" id="KW-1185">Reference proteome</keyword>
<dbReference type="Pfam" id="PF08866">
    <property type="entry name" value="DUF1831"/>
    <property type="match status" value="1"/>
</dbReference>
<protein>
    <submittedName>
        <fullName evidence="1">Cysteine desulfurase</fullName>
    </submittedName>
</protein>
<gene>
    <name evidence="1" type="ORF">LFYK43_03920</name>
</gene>
<dbReference type="Proteomes" id="UP000286848">
    <property type="component" value="Unassembled WGS sequence"/>
</dbReference>
<organism evidence="1 2">
    <name type="scientific">Ligilactobacillus salitolerans</name>
    <dbReference type="NCBI Taxonomy" id="1808352"/>
    <lineage>
        <taxon>Bacteria</taxon>
        <taxon>Bacillati</taxon>
        <taxon>Bacillota</taxon>
        <taxon>Bacilli</taxon>
        <taxon>Lactobacillales</taxon>
        <taxon>Lactobacillaceae</taxon>
        <taxon>Ligilactobacillus</taxon>
    </lineage>
</organism>
<dbReference type="RefSeq" id="WP_124974884.1">
    <property type="nucleotide sequence ID" value="NZ_BFFP01000004.1"/>
</dbReference>
<dbReference type="Gene3D" id="3.30.1820.10">
    <property type="entry name" value="Lp2179-like"/>
    <property type="match status" value="1"/>
</dbReference>
<dbReference type="EMBL" id="BFFP01000004">
    <property type="protein sequence ID" value="GBG93933.1"/>
    <property type="molecule type" value="Genomic_DNA"/>
</dbReference>
<dbReference type="AlphaFoldDB" id="A0A401IQY6"/>